<protein>
    <submittedName>
        <fullName evidence="1">Uncharacterized protein</fullName>
    </submittedName>
</protein>
<dbReference type="AlphaFoldDB" id="C9LYY2"/>
<proteinExistence type="predicted"/>
<organism evidence="1 2">
    <name type="scientific">Selenomonas sputigena (strain ATCC 35185 / DSM 20758 / CCUG 44933 / VPI D19B-28)</name>
    <dbReference type="NCBI Taxonomy" id="546271"/>
    <lineage>
        <taxon>Bacteria</taxon>
        <taxon>Bacillati</taxon>
        <taxon>Bacillota</taxon>
        <taxon>Negativicutes</taxon>
        <taxon>Selenomonadales</taxon>
        <taxon>Selenomonadaceae</taxon>
        <taxon>Selenomonas</taxon>
    </lineage>
</organism>
<gene>
    <name evidence="1" type="ORF">SELSPUOL_02693</name>
</gene>
<evidence type="ECO:0000313" key="2">
    <source>
        <dbReference type="Proteomes" id="UP000003505"/>
    </source>
</evidence>
<dbReference type="EMBL" id="ACKP02000056">
    <property type="protein sequence ID" value="EEX75965.1"/>
    <property type="molecule type" value="Genomic_DNA"/>
</dbReference>
<sequence length="81" mass="8906">MIVSGIKILKTNGEVMSMVVKEFDKVLLKTGEMAYIADVIVPAKAYVVDINKPDGVIETDVIEHEDIEGVIVDEMSEQQLA</sequence>
<accession>C9LYY2</accession>
<evidence type="ECO:0000313" key="1">
    <source>
        <dbReference type="EMBL" id="EEX75965.1"/>
    </source>
</evidence>
<reference evidence="1 2" key="1">
    <citation type="submission" date="2009-09" db="EMBL/GenBank/DDBJ databases">
        <authorList>
            <person name="Weinstock G."/>
            <person name="Sodergren E."/>
            <person name="Clifton S."/>
            <person name="Fulton L."/>
            <person name="Fulton B."/>
            <person name="Courtney L."/>
            <person name="Fronick C."/>
            <person name="Harrison M."/>
            <person name="Strong C."/>
            <person name="Farmer C."/>
            <person name="Delahaunty K."/>
            <person name="Markovic C."/>
            <person name="Hall O."/>
            <person name="Minx P."/>
            <person name="Tomlinson C."/>
            <person name="Mitreva M."/>
            <person name="Nelson J."/>
            <person name="Hou S."/>
            <person name="Wollam A."/>
            <person name="Pepin K.H."/>
            <person name="Johnson M."/>
            <person name="Bhonagiri V."/>
            <person name="Nash W.E."/>
            <person name="Warren W."/>
            <person name="Chinwalla A."/>
            <person name="Mardis E.R."/>
            <person name="Wilson R.K."/>
        </authorList>
    </citation>
    <scope>NUCLEOTIDE SEQUENCE [LARGE SCALE GENOMIC DNA]</scope>
    <source>
        <strain evidence="2">ATCC 35185 / DSM 20758 / VPI D19B-28</strain>
    </source>
</reference>
<dbReference type="STRING" id="546271.Selsp_1969"/>
<dbReference type="Proteomes" id="UP000003505">
    <property type="component" value="Unassembled WGS sequence"/>
</dbReference>
<comment type="caution">
    <text evidence="1">The sequence shown here is derived from an EMBL/GenBank/DDBJ whole genome shotgun (WGS) entry which is preliminary data.</text>
</comment>
<name>C9LYY2_SELS3</name>